<feature type="transmembrane region" description="Helical" evidence="1">
    <location>
        <begin position="164"/>
        <end position="181"/>
    </location>
</feature>
<proteinExistence type="predicted"/>
<dbReference type="AlphaFoldDB" id="A0A212UGZ1"/>
<reference evidence="3" key="1">
    <citation type="submission" date="2017-06" db="EMBL/GenBank/DDBJ databases">
        <authorList>
            <person name="Varghese N."/>
            <person name="Submissions S."/>
        </authorList>
    </citation>
    <scope>NUCLEOTIDE SEQUENCE [LARGE SCALE GENOMIC DNA]</scope>
    <source>
        <strain evidence="3">DSM 11116</strain>
    </source>
</reference>
<feature type="transmembrane region" description="Helical" evidence="1">
    <location>
        <begin position="83"/>
        <end position="102"/>
    </location>
</feature>
<keyword evidence="3" id="KW-1185">Reference proteome</keyword>
<organism evidence="2 3">
    <name type="scientific">Hymenobacter gelipurpurascens</name>
    <dbReference type="NCBI Taxonomy" id="89968"/>
    <lineage>
        <taxon>Bacteria</taxon>
        <taxon>Pseudomonadati</taxon>
        <taxon>Bacteroidota</taxon>
        <taxon>Cytophagia</taxon>
        <taxon>Cytophagales</taxon>
        <taxon>Hymenobacteraceae</taxon>
        <taxon>Hymenobacter</taxon>
    </lineage>
</organism>
<keyword evidence="1" id="KW-0472">Membrane</keyword>
<feature type="transmembrane region" description="Helical" evidence="1">
    <location>
        <begin position="489"/>
        <end position="507"/>
    </location>
</feature>
<dbReference type="RefSeq" id="WP_141106646.1">
    <property type="nucleotide sequence ID" value="NZ_FYEW01000004.1"/>
</dbReference>
<accession>A0A212UGZ1</accession>
<feature type="transmembrane region" description="Helical" evidence="1">
    <location>
        <begin position="281"/>
        <end position="304"/>
    </location>
</feature>
<evidence type="ECO:0000256" key="1">
    <source>
        <dbReference type="SAM" id="Phobius"/>
    </source>
</evidence>
<feature type="transmembrane region" description="Helical" evidence="1">
    <location>
        <begin position="50"/>
        <end position="71"/>
    </location>
</feature>
<feature type="transmembrane region" description="Helical" evidence="1">
    <location>
        <begin position="447"/>
        <end position="468"/>
    </location>
</feature>
<gene>
    <name evidence="2" type="ORF">SAMN06265337_4115</name>
</gene>
<feature type="transmembrane region" description="Helical" evidence="1">
    <location>
        <begin position="527"/>
        <end position="546"/>
    </location>
</feature>
<evidence type="ECO:0000313" key="3">
    <source>
        <dbReference type="Proteomes" id="UP000198131"/>
    </source>
</evidence>
<protein>
    <submittedName>
        <fullName evidence="2">Uncharacterized protein</fullName>
    </submittedName>
</protein>
<feature type="transmembrane region" description="Helical" evidence="1">
    <location>
        <begin position="23"/>
        <end position="44"/>
    </location>
</feature>
<sequence length="551" mass="62790">MRHYLNQFELPAELLPQVAKREFLSSFIQWSWLVLVFSALFQIVLFDTKANIICVGCVIISWGIVTCVFLSRASLQKYPLSTFLMLGFSATQFYFPLVFTLIEGKPLIFNLDLPYEVFLHSFLALLVLTTSYLIYRVIAKINIINIRSILQQSGIFSPPSKSQLWIMGLCGVLSMFYVYVFSRTGWEVTGSASDKFIQTFIPFSYAPYFAYCGKLYGDHTKPNRAYNIFICVFTIVLFLVSMGRNSRAAFMLSFTAVGFSYGLGLLLGVYKIKILSWKNIVIVLVGVWLFIGPMSDLGTAMVIVREQRHSISKQELIKQTFSAFLDKEAIQAYRESNRYQETAWDEAYLDNVFTARFANLKYNDQSLTLSKEVGDKNPKMYEYSIAYIWASLPDPLLKSIGSEIDKNKINICSFGDYLFWIAGNVKETLSGFRTGHFAGTGMAAFGWWYLLILGIGIIPVFTLLDVLVTKEAPLFHWKSFSDNPTLHPTLRFSFCGLLALTAIFQYLPCESVVFTAAFLTRGWLQMVFTYFVIYHVSRALSAILSLKRLPF</sequence>
<feature type="transmembrane region" description="Helical" evidence="1">
    <location>
        <begin position="122"/>
        <end position="143"/>
    </location>
</feature>
<keyword evidence="1" id="KW-0812">Transmembrane</keyword>
<dbReference type="Proteomes" id="UP000198131">
    <property type="component" value="Unassembled WGS sequence"/>
</dbReference>
<dbReference type="OrthoDB" id="8949626at2"/>
<name>A0A212UGZ1_9BACT</name>
<feature type="transmembrane region" description="Helical" evidence="1">
    <location>
        <begin position="225"/>
        <end position="242"/>
    </location>
</feature>
<evidence type="ECO:0000313" key="2">
    <source>
        <dbReference type="EMBL" id="SNC77529.1"/>
    </source>
</evidence>
<feature type="transmembrane region" description="Helical" evidence="1">
    <location>
        <begin position="196"/>
        <end position="213"/>
    </location>
</feature>
<feature type="transmembrane region" description="Helical" evidence="1">
    <location>
        <begin position="248"/>
        <end position="269"/>
    </location>
</feature>
<dbReference type="EMBL" id="FYEW01000004">
    <property type="protein sequence ID" value="SNC77529.1"/>
    <property type="molecule type" value="Genomic_DNA"/>
</dbReference>
<keyword evidence="1" id="KW-1133">Transmembrane helix</keyword>